<evidence type="ECO:0000256" key="1">
    <source>
        <dbReference type="SAM" id="Phobius"/>
    </source>
</evidence>
<reference evidence="2" key="1">
    <citation type="submission" date="2018-02" db="EMBL/GenBank/DDBJ databases">
        <title>Rhizophora mucronata_Transcriptome.</title>
        <authorList>
            <person name="Meera S.P."/>
            <person name="Sreeshan A."/>
            <person name="Augustine A."/>
        </authorList>
    </citation>
    <scope>NUCLEOTIDE SEQUENCE</scope>
    <source>
        <tissue evidence="2">Leaf</tissue>
    </source>
</reference>
<dbReference type="AlphaFoldDB" id="A0A2P2KPP9"/>
<evidence type="ECO:0000313" key="2">
    <source>
        <dbReference type="EMBL" id="MBX07692.1"/>
    </source>
</evidence>
<dbReference type="EMBL" id="GGEC01027208">
    <property type="protein sequence ID" value="MBX07692.1"/>
    <property type="molecule type" value="Transcribed_RNA"/>
</dbReference>
<keyword evidence="1" id="KW-1133">Transmembrane helix</keyword>
<organism evidence="2">
    <name type="scientific">Rhizophora mucronata</name>
    <name type="common">Asiatic mangrove</name>
    <dbReference type="NCBI Taxonomy" id="61149"/>
    <lineage>
        <taxon>Eukaryota</taxon>
        <taxon>Viridiplantae</taxon>
        <taxon>Streptophyta</taxon>
        <taxon>Embryophyta</taxon>
        <taxon>Tracheophyta</taxon>
        <taxon>Spermatophyta</taxon>
        <taxon>Magnoliopsida</taxon>
        <taxon>eudicotyledons</taxon>
        <taxon>Gunneridae</taxon>
        <taxon>Pentapetalae</taxon>
        <taxon>rosids</taxon>
        <taxon>fabids</taxon>
        <taxon>Malpighiales</taxon>
        <taxon>Rhizophoraceae</taxon>
        <taxon>Rhizophora</taxon>
    </lineage>
</organism>
<feature type="transmembrane region" description="Helical" evidence="1">
    <location>
        <begin position="12"/>
        <end position="34"/>
    </location>
</feature>
<name>A0A2P2KPP9_RHIMU</name>
<proteinExistence type="predicted"/>
<protein>
    <submittedName>
        <fullName evidence="2">Uncharacterized protein</fullName>
    </submittedName>
</protein>
<keyword evidence="1" id="KW-0812">Transmembrane</keyword>
<sequence>MQLPIEFLCRRRFQMSMSWLSVSLIVVVSLLHSWKFQ</sequence>
<keyword evidence="1" id="KW-0472">Membrane</keyword>
<accession>A0A2P2KPP9</accession>